<evidence type="ECO:0000313" key="2">
    <source>
        <dbReference type="Proteomes" id="UP000237105"/>
    </source>
</evidence>
<gene>
    <name evidence="1" type="ORF">PanWU01x14_259480</name>
</gene>
<dbReference type="PANTHER" id="PTHR36019">
    <property type="entry name" value="PLANT/PROTEIN"/>
    <property type="match status" value="1"/>
</dbReference>
<dbReference type="OrthoDB" id="1847777at2759"/>
<name>A0A2P5B977_PARAD</name>
<sequence>MSLNCLSCQVLQRTDSDVERDNSVEKYSYEKLLFLNVGRSWSGNLVAPSPCKELIKSGSMLVSPKKAKGTLGHRRLQSTGAFIFEGTTEPRLARSCGMRRDWSFENLRQRDEKKGRIIYG</sequence>
<proteinExistence type="predicted"/>
<accession>A0A2P5B977</accession>
<dbReference type="EMBL" id="JXTB01000333">
    <property type="protein sequence ID" value="PON45337.1"/>
    <property type="molecule type" value="Genomic_DNA"/>
</dbReference>
<organism evidence="1 2">
    <name type="scientific">Parasponia andersonii</name>
    <name type="common">Sponia andersonii</name>
    <dbReference type="NCBI Taxonomy" id="3476"/>
    <lineage>
        <taxon>Eukaryota</taxon>
        <taxon>Viridiplantae</taxon>
        <taxon>Streptophyta</taxon>
        <taxon>Embryophyta</taxon>
        <taxon>Tracheophyta</taxon>
        <taxon>Spermatophyta</taxon>
        <taxon>Magnoliopsida</taxon>
        <taxon>eudicotyledons</taxon>
        <taxon>Gunneridae</taxon>
        <taxon>Pentapetalae</taxon>
        <taxon>rosids</taxon>
        <taxon>fabids</taxon>
        <taxon>Rosales</taxon>
        <taxon>Cannabaceae</taxon>
        <taxon>Parasponia</taxon>
    </lineage>
</organism>
<protein>
    <submittedName>
        <fullName evidence="1">Uncharacterized protein</fullName>
    </submittedName>
</protein>
<dbReference type="Proteomes" id="UP000237105">
    <property type="component" value="Unassembled WGS sequence"/>
</dbReference>
<dbReference type="PANTHER" id="PTHR36019:SF3">
    <property type="entry name" value="PLANT_PROTEIN"/>
    <property type="match status" value="1"/>
</dbReference>
<comment type="caution">
    <text evidence="1">The sequence shown here is derived from an EMBL/GenBank/DDBJ whole genome shotgun (WGS) entry which is preliminary data.</text>
</comment>
<evidence type="ECO:0000313" key="1">
    <source>
        <dbReference type="EMBL" id="PON45337.1"/>
    </source>
</evidence>
<dbReference type="AlphaFoldDB" id="A0A2P5B977"/>
<keyword evidence="2" id="KW-1185">Reference proteome</keyword>
<reference evidence="2" key="1">
    <citation type="submission" date="2016-06" db="EMBL/GenBank/DDBJ databases">
        <title>Parallel loss of symbiosis genes in relatives of nitrogen-fixing non-legume Parasponia.</title>
        <authorList>
            <person name="Van Velzen R."/>
            <person name="Holmer R."/>
            <person name="Bu F."/>
            <person name="Rutten L."/>
            <person name="Van Zeijl A."/>
            <person name="Liu W."/>
            <person name="Santuari L."/>
            <person name="Cao Q."/>
            <person name="Sharma T."/>
            <person name="Shen D."/>
            <person name="Roswanjaya Y."/>
            <person name="Wardhani T."/>
            <person name="Kalhor M.S."/>
            <person name="Jansen J."/>
            <person name="Van den Hoogen J."/>
            <person name="Gungor B."/>
            <person name="Hartog M."/>
            <person name="Hontelez J."/>
            <person name="Verver J."/>
            <person name="Yang W.-C."/>
            <person name="Schijlen E."/>
            <person name="Repin R."/>
            <person name="Schilthuizen M."/>
            <person name="Schranz E."/>
            <person name="Heidstra R."/>
            <person name="Miyata K."/>
            <person name="Fedorova E."/>
            <person name="Kohlen W."/>
            <person name="Bisseling T."/>
            <person name="Smit S."/>
            <person name="Geurts R."/>
        </authorList>
    </citation>
    <scope>NUCLEOTIDE SEQUENCE [LARGE SCALE GENOMIC DNA]</scope>
    <source>
        <strain evidence="2">cv. WU1-14</strain>
    </source>
</reference>